<dbReference type="Proteomes" id="UP000011717">
    <property type="component" value="Unassembled WGS sequence"/>
</dbReference>
<evidence type="ECO:0000313" key="2">
    <source>
        <dbReference type="Proteomes" id="UP000011717"/>
    </source>
</evidence>
<reference evidence="1 2" key="1">
    <citation type="journal article" date="2013" name="Genome Announc.">
        <title>Draft Genome Sequence of Strain JLT2015T, Belonging to the Family Sphingomonadaceae of the Alphaproteobacteria.</title>
        <authorList>
            <person name="Tang K."/>
            <person name="Liu K."/>
            <person name="Li S."/>
            <person name="Jiao N."/>
        </authorList>
    </citation>
    <scope>NUCLEOTIDE SEQUENCE [LARGE SCALE GENOMIC DNA]</scope>
    <source>
        <strain evidence="1 2">JLT2015</strain>
    </source>
</reference>
<keyword evidence="2" id="KW-1185">Reference proteome</keyword>
<comment type="caution">
    <text evidence="1">The sequence shown here is derived from an EMBL/GenBank/DDBJ whole genome shotgun (WGS) entry which is preliminary data.</text>
</comment>
<dbReference type="Gene3D" id="3.40.1530.20">
    <property type="entry name" value="Protein of unknown function (DUF1491)"/>
    <property type="match status" value="1"/>
</dbReference>
<protein>
    <recommendedName>
        <fullName evidence="3">DUF1491 family protein</fullName>
    </recommendedName>
</protein>
<dbReference type="AlphaFoldDB" id="M2TQJ8"/>
<organism evidence="1 2">
    <name type="scientific">Pacificimonas flava</name>
    <dbReference type="NCBI Taxonomy" id="1234595"/>
    <lineage>
        <taxon>Bacteria</taxon>
        <taxon>Pseudomonadati</taxon>
        <taxon>Pseudomonadota</taxon>
        <taxon>Alphaproteobacteria</taxon>
        <taxon>Sphingomonadales</taxon>
        <taxon>Sphingosinicellaceae</taxon>
        <taxon>Pacificimonas</taxon>
    </lineage>
</organism>
<gene>
    <name evidence="1" type="ORF">C725_1023</name>
</gene>
<name>M2TQJ8_9SPHN</name>
<accession>M2TQJ8</accession>
<evidence type="ECO:0008006" key="3">
    <source>
        <dbReference type="Google" id="ProtNLM"/>
    </source>
</evidence>
<dbReference type="OrthoDB" id="9809136at2"/>
<evidence type="ECO:0000313" key="1">
    <source>
        <dbReference type="EMBL" id="EMD84051.1"/>
    </source>
</evidence>
<proteinExistence type="predicted"/>
<dbReference type="InterPro" id="IPR009964">
    <property type="entry name" value="DUF1491"/>
</dbReference>
<dbReference type="Pfam" id="PF07372">
    <property type="entry name" value="DUF1491"/>
    <property type="match status" value="1"/>
</dbReference>
<sequence>MAASGDFVTVLSRGDPDSGAVILVGRTREGTQSAYVRTNLGEGRIEWRVVIEDDPPPGEKIEDFLKKQKSYDPDLWIVELDIADPARFIADLKALS</sequence>
<dbReference type="EMBL" id="AMRV01000002">
    <property type="protein sequence ID" value="EMD84051.1"/>
    <property type="molecule type" value="Genomic_DNA"/>
</dbReference>